<feature type="region of interest" description="Disordered" evidence="1">
    <location>
        <begin position="43"/>
        <end position="67"/>
    </location>
</feature>
<protein>
    <submittedName>
        <fullName evidence="2">Uncharacterized protein</fullName>
    </submittedName>
</protein>
<proteinExistence type="predicted"/>
<dbReference type="AlphaFoldDB" id="A0A2W2EC31"/>
<reference evidence="2 3" key="1">
    <citation type="submission" date="2018-01" db="EMBL/GenBank/DDBJ databases">
        <title>Draft genome sequence of Nonomuraea sp. KC333.</title>
        <authorList>
            <person name="Sahin N."/>
            <person name="Saygin H."/>
            <person name="Ay H."/>
        </authorList>
    </citation>
    <scope>NUCLEOTIDE SEQUENCE [LARGE SCALE GENOMIC DNA]</scope>
    <source>
        <strain evidence="2 3">KC333</strain>
    </source>
</reference>
<name>A0A2W2EC31_9ACTN</name>
<dbReference type="EMBL" id="POUD01000014">
    <property type="protein sequence ID" value="PZG21742.1"/>
    <property type="molecule type" value="Genomic_DNA"/>
</dbReference>
<dbReference type="Proteomes" id="UP000249304">
    <property type="component" value="Unassembled WGS sequence"/>
</dbReference>
<evidence type="ECO:0000313" key="2">
    <source>
        <dbReference type="EMBL" id="PZG21742.1"/>
    </source>
</evidence>
<keyword evidence="3" id="KW-1185">Reference proteome</keyword>
<accession>A0A2W2EC31</accession>
<sequence>MPTITLRPMMRYLGDRRVGVAVLGGEHGRLAFEGVPYLVQVGEGEPAGAQEQVEGERRPSGLMPSSR</sequence>
<evidence type="ECO:0000256" key="1">
    <source>
        <dbReference type="SAM" id="MobiDB-lite"/>
    </source>
</evidence>
<organism evidence="2 3">
    <name type="scientific">Nonomuraea aridisoli</name>
    <dbReference type="NCBI Taxonomy" id="2070368"/>
    <lineage>
        <taxon>Bacteria</taxon>
        <taxon>Bacillati</taxon>
        <taxon>Actinomycetota</taxon>
        <taxon>Actinomycetes</taxon>
        <taxon>Streptosporangiales</taxon>
        <taxon>Streptosporangiaceae</taxon>
        <taxon>Nonomuraea</taxon>
    </lineage>
</organism>
<dbReference type="RefSeq" id="WP_111176764.1">
    <property type="nucleotide sequence ID" value="NZ_POUD01000014.1"/>
</dbReference>
<comment type="caution">
    <text evidence="2">The sequence shown here is derived from an EMBL/GenBank/DDBJ whole genome shotgun (WGS) entry which is preliminary data.</text>
</comment>
<evidence type="ECO:0000313" key="3">
    <source>
        <dbReference type="Proteomes" id="UP000249304"/>
    </source>
</evidence>
<gene>
    <name evidence="2" type="ORF">C1J01_05665</name>
</gene>